<dbReference type="EMBL" id="NEXJ01000041">
    <property type="protein sequence ID" value="PSN91663.1"/>
    <property type="molecule type" value="Genomic_DNA"/>
</dbReference>
<name>A0A2R6AZA3_9ARCH</name>
<evidence type="ECO:0000256" key="1">
    <source>
        <dbReference type="SAM" id="MobiDB-lite"/>
    </source>
</evidence>
<reference evidence="2 3" key="1">
    <citation type="submission" date="2017-04" db="EMBL/GenBank/DDBJ databases">
        <title>Novel microbial lineages endemic to geothermal iron-oxide mats fill important gaps in the evolutionary history of Archaea.</title>
        <authorList>
            <person name="Jay Z.J."/>
            <person name="Beam J.P."/>
            <person name="Dlakic M."/>
            <person name="Rusch D.B."/>
            <person name="Kozubal M.A."/>
            <person name="Inskeep W.P."/>
        </authorList>
    </citation>
    <scope>NUCLEOTIDE SEQUENCE [LARGE SCALE GENOMIC DNA]</scope>
    <source>
        <strain evidence="2">ECH_B_SAG-M15</strain>
    </source>
</reference>
<dbReference type="AlphaFoldDB" id="A0A2R6AZA3"/>
<proteinExistence type="predicted"/>
<organism evidence="2 3">
    <name type="scientific">Candidatus Marsarchaeota G2 archaeon ECH_B_SAG-M15</name>
    <dbReference type="NCBI Taxonomy" id="1978162"/>
    <lineage>
        <taxon>Archaea</taxon>
        <taxon>Candidatus Marsarchaeota</taxon>
        <taxon>Candidatus Marsarchaeota group 2</taxon>
    </lineage>
</organism>
<comment type="caution">
    <text evidence="2">The sequence shown here is derived from an EMBL/GenBank/DDBJ whole genome shotgun (WGS) entry which is preliminary data.</text>
</comment>
<gene>
    <name evidence="2" type="ORF">B9Q08_02410</name>
</gene>
<feature type="region of interest" description="Disordered" evidence="1">
    <location>
        <begin position="193"/>
        <end position="219"/>
    </location>
</feature>
<evidence type="ECO:0000313" key="2">
    <source>
        <dbReference type="EMBL" id="PSN91663.1"/>
    </source>
</evidence>
<feature type="region of interest" description="Disordered" evidence="1">
    <location>
        <begin position="1"/>
        <end position="64"/>
    </location>
</feature>
<evidence type="ECO:0000313" key="3">
    <source>
        <dbReference type="Proteomes" id="UP000240490"/>
    </source>
</evidence>
<accession>A0A2R6AZA3</accession>
<sequence length="219" mass="23538">MASYPDDGGSPTVSPTGDGGRTQPAQDAPRPQQRRPPAQGRGSPAPGGGSGWRRRHAPPPGQVDVDGLARFVNRVEPCYECGRFFYVSEVVFRVRALLEHFGGAATAAQLFVALGDRARKAEVLGEEGAAHRFQAEESEEKLTAFLESLESYGVVRRIRQRSNAASVFVLPDVFSRSAGTPPEEVVRWAAAMTRAQQGGRQSSDQRHGAKQVVPQDGGS</sequence>
<dbReference type="Proteomes" id="UP000240490">
    <property type="component" value="Unassembled WGS sequence"/>
</dbReference>
<protein>
    <submittedName>
        <fullName evidence="2">Uncharacterized protein</fullName>
    </submittedName>
</protein>
<feature type="compositionally biased region" description="Low complexity" evidence="1">
    <location>
        <begin position="23"/>
        <end position="44"/>
    </location>
</feature>